<protein>
    <submittedName>
        <fullName evidence="1">Uncharacterized protein</fullName>
    </submittedName>
</protein>
<dbReference type="Proteomes" id="UP001059824">
    <property type="component" value="Chromosome"/>
</dbReference>
<organism evidence="1 2">
    <name type="scientific">Candidatus Mycosynbacter amalyticus</name>
    <dbReference type="NCBI Taxonomy" id="2665156"/>
    <lineage>
        <taxon>Bacteria</taxon>
        <taxon>Candidatus Saccharimonadota</taxon>
        <taxon>Candidatus Saccharimonadota incertae sedis</taxon>
        <taxon>Candidatus Mycosynbacter</taxon>
    </lineage>
</organism>
<evidence type="ECO:0000313" key="1">
    <source>
        <dbReference type="EMBL" id="QHN42497.1"/>
    </source>
</evidence>
<sequence length="70" mass="7756">MILLPKHHITFDPIDPLGDGLGEDIAAERREAGAIRDLTDPIDPQDLAQSWGALLEEVKSDPEWFDFAAD</sequence>
<dbReference type="RefSeq" id="WP_260763859.1">
    <property type="nucleotide sequence ID" value="NZ_CP045921.1"/>
</dbReference>
<accession>A0A857MSS9</accession>
<reference evidence="1" key="1">
    <citation type="journal article" date="2021" name="Nat. Microbiol.">
        <title>Cocultivation of an ultrasmall environmental parasitic bacterium with lytic ability against bacteria associated with wastewater foams.</title>
        <authorList>
            <person name="Batinovic S."/>
            <person name="Rose J.J.A."/>
            <person name="Ratcliffe J."/>
            <person name="Seviour R.J."/>
            <person name="Petrovski S."/>
        </authorList>
    </citation>
    <scope>NUCLEOTIDE SEQUENCE</scope>
    <source>
        <strain evidence="1">JR1</strain>
    </source>
</reference>
<gene>
    <name evidence="1" type="ORF">GII36_01375</name>
</gene>
<proteinExistence type="predicted"/>
<name>A0A857MSS9_9BACT</name>
<dbReference type="KEGG" id="mama:GII36_01375"/>
<dbReference type="AlphaFoldDB" id="A0A857MSS9"/>
<evidence type="ECO:0000313" key="2">
    <source>
        <dbReference type="Proteomes" id="UP001059824"/>
    </source>
</evidence>
<dbReference type="EMBL" id="CP045921">
    <property type="protein sequence ID" value="QHN42497.1"/>
    <property type="molecule type" value="Genomic_DNA"/>
</dbReference>
<keyword evidence="2" id="KW-1185">Reference proteome</keyword>